<dbReference type="Proteomes" id="UP000664122">
    <property type="component" value="Unassembled WGS sequence"/>
</dbReference>
<keyword evidence="2" id="KW-1185">Reference proteome</keyword>
<gene>
    <name evidence="1" type="ORF">J1C48_08660</name>
</gene>
<protein>
    <submittedName>
        <fullName evidence="1">DUF3572 domain-containing protein</fullName>
    </submittedName>
</protein>
<sequence length="91" mass="9390">MDREAAADIAIAALGFIAADEKLLPRFLALTGLDPAQLRDAAREPGFLPGVLDFMLGHEPTLLAFCQASGVTPETVPAARAAFGPSGETAP</sequence>
<organism evidence="1 2">
    <name type="scientific">Jiella flava</name>
    <dbReference type="NCBI Taxonomy" id="2816857"/>
    <lineage>
        <taxon>Bacteria</taxon>
        <taxon>Pseudomonadati</taxon>
        <taxon>Pseudomonadota</taxon>
        <taxon>Alphaproteobacteria</taxon>
        <taxon>Hyphomicrobiales</taxon>
        <taxon>Aurantimonadaceae</taxon>
        <taxon>Jiella</taxon>
    </lineage>
</organism>
<evidence type="ECO:0000313" key="2">
    <source>
        <dbReference type="Proteomes" id="UP000664122"/>
    </source>
</evidence>
<comment type="caution">
    <text evidence="1">The sequence shown here is derived from an EMBL/GenBank/DDBJ whole genome shotgun (WGS) entry which is preliminary data.</text>
</comment>
<dbReference type="Pfam" id="PF12096">
    <property type="entry name" value="DUF3572"/>
    <property type="match status" value="1"/>
</dbReference>
<dbReference type="RefSeq" id="WP_207257599.1">
    <property type="nucleotide sequence ID" value="NZ_JAFMPP010000006.1"/>
</dbReference>
<accession>A0A939JWT4</accession>
<dbReference type="InterPro" id="IPR021955">
    <property type="entry name" value="DUF3572"/>
</dbReference>
<proteinExistence type="predicted"/>
<dbReference type="EMBL" id="JAFMPP010000006">
    <property type="protein sequence ID" value="MBO0662646.1"/>
    <property type="molecule type" value="Genomic_DNA"/>
</dbReference>
<dbReference type="AlphaFoldDB" id="A0A939JWT4"/>
<evidence type="ECO:0000313" key="1">
    <source>
        <dbReference type="EMBL" id="MBO0662646.1"/>
    </source>
</evidence>
<name>A0A939JWT4_9HYPH</name>
<reference evidence="1" key="1">
    <citation type="submission" date="2021-03" db="EMBL/GenBank/DDBJ databases">
        <title>Whole genome sequence of Jiella sp. CQZ9-1.</title>
        <authorList>
            <person name="Tuo L."/>
        </authorList>
    </citation>
    <scope>NUCLEOTIDE SEQUENCE</scope>
    <source>
        <strain evidence="1">CQZ9-1</strain>
    </source>
</reference>